<keyword evidence="2" id="KW-1185">Reference proteome</keyword>
<proteinExistence type="predicted"/>
<dbReference type="EMBL" id="JACRSY010000021">
    <property type="protein sequence ID" value="MBC8580478.1"/>
    <property type="molecule type" value="Genomic_DNA"/>
</dbReference>
<gene>
    <name evidence="1" type="ORF">H8718_13160</name>
</gene>
<dbReference type="RefSeq" id="WP_249333252.1">
    <property type="nucleotide sequence ID" value="NZ_JACRSY010000021.1"/>
</dbReference>
<dbReference type="InterPro" id="IPR008767">
    <property type="entry name" value="Phage_SPP1_head-tail_adaptor"/>
</dbReference>
<dbReference type="AlphaFoldDB" id="A0A926IF44"/>
<protein>
    <submittedName>
        <fullName evidence="1">Head-tail adaptor protein</fullName>
    </submittedName>
</protein>
<comment type="caution">
    <text evidence="1">The sequence shown here is derived from an EMBL/GenBank/DDBJ whole genome shotgun (WGS) entry which is preliminary data.</text>
</comment>
<dbReference type="Proteomes" id="UP000655830">
    <property type="component" value="Unassembled WGS sequence"/>
</dbReference>
<evidence type="ECO:0000313" key="2">
    <source>
        <dbReference type="Proteomes" id="UP000655830"/>
    </source>
</evidence>
<evidence type="ECO:0000313" key="1">
    <source>
        <dbReference type="EMBL" id="MBC8580478.1"/>
    </source>
</evidence>
<reference evidence="1" key="1">
    <citation type="submission" date="2020-08" db="EMBL/GenBank/DDBJ databases">
        <title>Genome public.</title>
        <authorList>
            <person name="Liu C."/>
            <person name="Sun Q."/>
        </authorList>
    </citation>
    <scope>NUCLEOTIDE SEQUENCE</scope>
    <source>
        <strain evidence="1">NSJ-12</strain>
    </source>
</reference>
<dbReference type="InterPro" id="IPR038666">
    <property type="entry name" value="SSP1_head-tail_sf"/>
</dbReference>
<accession>A0A926IF44</accession>
<dbReference type="Gene3D" id="2.40.10.270">
    <property type="entry name" value="Bacteriophage SPP1 head-tail adaptor protein"/>
    <property type="match status" value="1"/>
</dbReference>
<organism evidence="1 2">
    <name type="scientific">Zhenhengia yiwuensis</name>
    <dbReference type="NCBI Taxonomy" id="2763666"/>
    <lineage>
        <taxon>Bacteria</taxon>
        <taxon>Bacillati</taxon>
        <taxon>Bacillota</taxon>
        <taxon>Clostridia</taxon>
        <taxon>Lachnospirales</taxon>
        <taxon>Lachnospiraceae</taxon>
        <taxon>Zhenhengia</taxon>
    </lineage>
</organism>
<dbReference type="Pfam" id="PF05521">
    <property type="entry name" value="Phage_HCP"/>
    <property type="match status" value="1"/>
</dbReference>
<name>A0A926IF44_9FIRM</name>
<sequence>MNSGKYNTLVELYRIEIIEDNLGLTDEIEKTICSDRACVEHIKSSERSENNRIAYRQRKKVTLRKRRDLILDNEVFIKIKGRPFNIIDVDDSSSLTITFYVEEVV</sequence>